<feature type="compositionally biased region" description="Polar residues" evidence="1">
    <location>
        <begin position="858"/>
        <end position="872"/>
    </location>
</feature>
<feature type="compositionally biased region" description="Basic and acidic residues" evidence="1">
    <location>
        <begin position="446"/>
        <end position="470"/>
    </location>
</feature>
<protein>
    <submittedName>
        <fullName evidence="2">Uncharacterized protein</fullName>
    </submittedName>
</protein>
<feature type="compositionally biased region" description="Acidic residues" evidence="1">
    <location>
        <begin position="678"/>
        <end position="697"/>
    </location>
</feature>
<feature type="region of interest" description="Disordered" evidence="1">
    <location>
        <begin position="1267"/>
        <end position="1349"/>
    </location>
</feature>
<feature type="compositionally biased region" description="Polar residues" evidence="1">
    <location>
        <begin position="583"/>
        <end position="593"/>
    </location>
</feature>
<proteinExistence type="predicted"/>
<feature type="compositionally biased region" description="Basic and acidic residues" evidence="1">
    <location>
        <begin position="506"/>
        <end position="517"/>
    </location>
</feature>
<feature type="compositionally biased region" description="Basic and acidic residues" evidence="1">
    <location>
        <begin position="876"/>
        <end position="899"/>
    </location>
</feature>
<organism evidence="2 3">
    <name type="scientific">Blattamonas nauphoetae</name>
    <dbReference type="NCBI Taxonomy" id="2049346"/>
    <lineage>
        <taxon>Eukaryota</taxon>
        <taxon>Metamonada</taxon>
        <taxon>Preaxostyla</taxon>
        <taxon>Oxymonadida</taxon>
        <taxon>Blattamonas</taxon>
    </lineage>
</organism>
<evidence type="ECO:0000313" key="3">
    <source>
        <dbReference type="Proteomes" id="UP001281761"/>
    </source>
</evidence>
<feature type="compositionally biased region" description="Polar residues" evidence="1">
    <location>
        <begin position="262"/>
        <end position="283"/>
    </location>
</feature>
<feature type="compositionally biased region" description="Basic and acidic residues" evidence="1">
    <location>
        <begin position="1066"/>
        <end position="1086"/>
    </location>
</feature>
<sequence>MSSQASSLFGSFLYKCFAQPVQLVPSLFVSNITLDLVELLLTTEQVEDNLVNLFTFSLELDEKKSLMVEYLSCHLYISSSHQESIANLPGILSCNKVVFPPTIPEGTLSFSFVDELFQPIASSGADSPSTPISSFSSLSFPYTPNSNNHRVFLPVLKRLEQYADPALVKASFSHIRSQFEQPWPSMDDYLKANAWNEPGRKGSPPKRANMRQEHIHDSLQPSQNTVDSTAPTTPSETRSSRPRQPLKTSPKKITKSSKVHHQQSIPGSSSAHQRPSRLNNQPHPKSKPKQISEQPISIQQIQTTPQQQNEKSAEAQPEPEKSPKSKDATSVHRWKLDRRQELLRHPSLHNDTVAVPKRPNPFTKPDPPSHDIPPHPLPITSPLSTPPRSVTRASPQNVVLPPPCPPPTLSSLLDTPSPPKLRLPPFPEEGDGEKKTRVTEPPSLLSKKEVEKRKEEEMETEGWTKVEGRKGAVLSLPFNSPPNKPKSQTTLTDSQAHNEGSITILEELHEDAQTREREDEEQSNDTDTNQQNKKVTQEQEISEQERDDHSEEGQEDDTQHDLFHKPEEEGLSSGDPDSRQDTDSLMSTIALSTHTERLPTIRRSAVPPLSMTWGSDSVDSELNRERSSSVGLERKRKRRPDPKKTKWAQTLSPITDRTRQPGDEMFPTPHSSLAQMEMGDESEDLEWLDEQEERGESDVFENDQLAQTLPTNLCDSSHTYPTLLNQTTPMSMLMGDQHLRKAQSTSNLPSKKKTDLEREEQERRVQEELERANAEWRRREEASEWYNSFTSSDERSLESTMLMEVSRAPSMLSESQLRQLGIGRDGEWIVTDEERRKMGSGGRYELFKGDRKSRSELESNYETGESDTTVAMTFSDRTESHEHSPDKEEREERRTGKMDEEGEGTEREEEEGVGTEREEEEGEGTEREEEEGVGTEREEEEGEGTEREEEEGVGTEREEEEGEGTEREEEEGVGTEREEEEGEGTEREEEEGVGTEREEEEGEGREREEEEGVGTEREEEEGEGTEREDEEKEDKREDEEELPKLEQYDIDPPQTDEDESQAENALSHHKEEEKQNDDQHQIRHLDEDEGGSSDESSTSEEDEGDSLIRNDAERGEKREEEERIGTEREEEEGEGTEREEEEGVGSKGEGDTVTDSNSHDSIHSASGLSESALDQNELRYEVEDANFPVPANREDEQGMEDHLSDRDERMKMETSEQSIQDEPVESCAEREHEHRRTEEPKQREQKRVEFVSTADHVDLSTHNLSHTLQHHPHTPPHTPSSPATFQEHITPSSHRFSTPLTFTPRTRPSPYTSRISSLTIPRCLRTPELLFPLSTGRRSGRSFTTERRD</sequence>
<feature type="compositionally biased region" description="Acidic residues" evidence="1">
    <location>
        <begin position="1128"/>
        <end position="1143"/>
    </location>
</feature>
<reference evidence="2 3" key="1">
    <citation type="journal article" date="2022" name="bioRxiv">
        <title>Genomics of Preaxostyla Flagellates Illuminates Evolutionary Transitions and the Path Towards Mitochondrial Loss.</title>
        <authorList>
            <person name="Novak L.V.F."/>
            <person name="Treitli S.C."/>
            <person name="Pyrih J."/>
            <person name="Halakuc P."/>
            <person name="Pipaliya S.V."/>
            <person name="Vacek V."/>
            <person name="Brzon O."/>
            <person name="Soukal P."/>
            <person name="Eme L."/>
            <person name="Dacks J.B."/>
            <person name="Karnkowska A."/>
            <person name="Elias M."/>
            <person name="Hampl V."/>
        </authorList>
    </citation>
    <scope>NUCLEOTIDE SEQUENCE [LARGE SCALE GENOMIC DNA]</scope>
    <source>
        <strain evidence="2">NAU3</strain>
        <tissue evidence="2">Gut</tissue>
    </source>
</reference>
<dbReference type="EMBL" id="JARBJD010000040">
    <property type="protein sequence ID" value="KAK2958149.1"/>
    <property type="molecule type" value="Genomic_DNA"/>
</dbReference>
<comment type="caution">
    <text evidence="2">The sequence shown here is derived from an EMBL/GenBank/DDBJ whole genome shotgun (WGS) entry which is preliminary data.</text>
</comment>
<feature type="compositionally biased region" description="Polar residues" evidence="1">
    <location>
        <begin position="485"/>
        <end position="501"/>
    </location>
</feature>
<feature type="compositionally biased region" description="Basic and acidic residues" evidence="1">
    <location>
        <begin position="1192"/>
        <end position="1214"/>
    </location>
</feature>
<accession>A0ABQ9Y3A5</accession>
<feature type="compositionally biased region" description="Low complexity" evidence="1">
    <location>
        <begin position="291"/>
        <end position="308"/>
    </location>
</feature>
<feature type="compositionally biased region" description="Basic and acidic residues" evidence="1">
    <location>
        <begin position="752"/>
        <end position="764"/>
    </location>
</feature>
<feature type="compositionally biased region" description="Basic and acidic residues" evidence="1">
    <location>
        <begin position="543"/>
        <end position="568"/>
    </location>
</feature>
<feature type="compositionally biased region" description="Polar residues" evidence="1">
    <location>
        <begin position="1163"/>
        <end position="1174"/>
    </location>
</feature>
<feature type="compositionally biased region" description="Acidic residues" evidence="1">
    <location>
        <begin position="900"/>
        <end position="1041"/>
    </location>
</feature>
<feature type="compositionally biased region" description="Basic and acidic residues" evidence="1">
    <location>
        <begin position="1106"/>
        <end position="1127"/>
    </location>
</feature>
<gene>
    <name evidence="2" type="ORF">BLNAU_6853</name>
</gene>
<feature type="compositionally biased region" description="Polar residues" evidence="1">
    <location>
        <begin position="1283"/>
        <end position="1319"/>
    </location>
</feature>
<feature type="compositionally biased region" description="Polar residues" evidence="1">
    <location>
        <begin position="219"/>
        <end position="237"/>
    </location>
</feature>
<dbReference type="Proteomes" id="UP001281761">
    <property type="component" value="Unassembled WGS sequence"/>
</dbReference>
<evidence type="ECO:0000313" key="2">
    <source>
        <dbReference type="EMBL" id="KAK2958149.1"/>
    </source>
</evidence>
<feature type="region of interest" description="Disordered" evidence="1">
    <location>
        <begin position="739"/>
        <end position="764"/>
    </location>
</feature>
<keyword evidence="3" id="KW-1185">Reference proteome</keyword>
<feature type="region of interest" description="Disordered" evidence="1">
    <location>
        <begin position="831"/>
        <end position="1247"/>
    </location>
</feature>
<feature type="compositionally biased region" description="Polar residues" evidence="1">
    <location>
        <begin position="525"/>
        <end position="534"/>
    </location>
</feature>
<feature type="compositionally biased region" description="Acidic residues" evidence="1">
    <location>
        <begin position="1087"/>
        <end position="1105"/>
    </location>
</feature>
<feature type="region of interest" description="Disordered" evidence="1">
    <location>
        <begin position="216"/>
        <end position="697"/>
    </location>
</feature>
<feature type="compositionally biased region" description="Basic and acidic residues" evidence="1">
    <location>
        <begin position="845"/>
        <end position="857"/>
    </location>
</feature>
<name>A0ABQ9Y3A5_9EUKA</name>
<feature type="compositionally biased region" description="Basic and acidic residues" evidence="1">
    <location>
        <begin position="1227"/>
        <end position="1247"/>
    </location>
</feature>
<feature type="compositionally biased region" description="Basic residues" evidence="1">
    <location>
        <begin position="249"/>
        <end position="261"/>
    </location>
</feature>
<feature type="compositionally biased region" description="Basic and acidic residues" evidence="1">
    <location>
        <begin position="318"/>
        <end position="330"/>
    </location>
</feature>
<evidence type="ECO:0000256" key="1">
    <source>
        <dbReference type="SAM" id="MobiDB-lite"/>
    </source>
</evidence>
<feature type="compositionally biased region" description="Pro residues" evidence="1">
    <location>
        <begin position="416"/>
        <end position="427"/>
    </location>
</feature>